<evidence type="ECO:0000313" key="4">
    <source>
        <dbReference type="EMBL" id="CAB0596842.1"/>
    </source>
</evidence>
<gene>
    <name evidence="4" type="ORF">CIP107547_01042</name>
</gene>
<dbReference type="Gene3D" id="3.40.980.10">
    <property type="entry name" value="MoaB/Mog-like domain"/>
    <property type="match status" value="1"/>
</dbReference>
<dbReference type="InterPro" id="IPR008284">
    <property type="entry name" value="MoCF_biosynth_CS"/>
</dbReference>
<dbReference type="AlphaFoldDB" id="A0A811G2D1"/>
<dbReference type="PANTHER" id="PTHR43764:SF1">
    <property type="entry name" value="MOLYBDOPTERIN MOLYBDOTRANSFERASE"/>
    <property type="match status" value="1"/>
</dbReference>
<evidence type="ECO:0000259" key="3">
    <source>
        <dbReference type="SMART" id="SM00852"/>
    </source>
</evidence>
<dbReference type="EMBL" id="CADDAV010000014">
    <property type="protein sequence ID" value="CAB0596842.1"/>
    <property type="molecule type" value="Genomic_DNA"/>
</dbReference>
<keyword evidence="2" id="KW-0501">Molybdenum cofactor biosynthesis</keyword>
<evidence type="ECO:0000256" key="1">
    <source>
        <dbReference type="ARBA" id="ARBA00005046"/>
    </source>
</evidence>
<protein>
    <submittedName>
        <fullName evidence="4">Molybdenum cofactor biosynthesis protein</fullName>
    </submittedName>
</protein>
<evidence type="ECO:0000256" key="2">
    <source>
        <dbReference type="ARBA" id="ARBA00023150"/>
    </source>
</evidence>
<dbReference type="Pfam" id="PF00994">
    <property type="entry name" value="MoCF_biosynth"/>
    <property type="match status" value="1"/>
</dbReference>
<dbReference type="InterPro" id="IPR001453">
    <property type="entry name" value="MoaB/Mog_dom"/>
</dbReference>
<dbReference type="PROSITE" id="PS01078">
    <property type="entry name" value="MOCF_BIOSYNTHESIS_1"/>
    <property type="match status" value="1"/>
</dbReference>
<dbReference type="InterPro" id="IPR036425">
    <property type="entry name" value="MoaB/Mog-like_dom_sf"/>
</dbReference>
<dbReference type="GO" id="GO:0006777">
    <property type="term" value="P:Mo-molybdopterin cofactor biosynthetic process"/>
    <property type="evidence" value="ECO:0007669"/>
    <property type="project" value="UniProtKB-KW"/>
</dbReference>
<sequence length="195" mass="20650">MEITDITQMDNVFDYIEPDPEFFRATEAEDNNSVLGGPRRALAVLIRDHSENTADNTATVVAELLGEGGFTVDAVVDVQADQHLIRNAIETAVVGGVDLVLTIGGTGVRPRDHAPEATREVLDQEVPGIAQAIRASGLACGSVDACTSRGISGVSASTVVVNMAASRSAIRDGMATMTPLVHYVINQLREYSVND</sequence>
<dbReference type="UniPathway" id="UPA00344"/>
<reference evidence="4 5" key="1">
    <citation type="submission" date="2020-02" db="EMBL/GenBank/DDBJ databases">
        <authorList>
            <person name="Brisse S."/>
        </authorList>
    </citation>
    <scope>NUCLEOTIDE SEQUENCE [LARGE SCALE GENOMIC DNA]</scope>
    <source>
        <strain evidence="4">CIP107547</strain>
    </source>
</reference>
<name>A0A811G2D1_CORDP</name>
<dbReference type="SUPFAM" id="SSF53218">
    <property type="entry name" value="Molybdenum cofactor biosynthesis proteins"/>
    <property type="match status" value="1"/>
</dbReference>
<dbReference type="PANTHER" id="PTHR43764">
    <property type="entry name" value="MOLYBDENUM COFACTOR BIOSYNTHESIS"/>
    <property type="match status" value="1"/>
</dbReference>
<dbReference type="Proteomes" id="UP000480222">
    <property type="component" value="Unassembled WGS sequence"/>
</dbReference>
<organism evidence="4 5">
    <name type="scientific">Corynebacterium diphtheriae</name>
    <dbReference type="NCBI Taxonomy" id="1717"/>
    <lineage>
        <taxon>Bacteria</taxon>
        <taxon>Bacillati</taxon>
        <taxon>Actinomycetota</taxon>
        <taxon>Actinomycetes</taxon>
        <taxon>Mycobacteriales</taxon>
        <taxon>Corynebacteriaceae</taxon>
        <taxon>Corynebacterium</taxon>
    </lineage>
</organism>
<comment type="caution">
    <text evidence="4">The sequence shown here is derived from an EMBL/GenBank/DDBJ whole genome shotgun (WGS) entry which is preliminary data.</text>
</comment>
<accession>A0A811G2D1</accession>
<dbReference type="SMART" id="SM00852">
    <property type="entry name" value="MoCF_biosynth"/>
    <property type="match status" value="1"/>
</dbReference>
<dbReference type="InterPro" id="IPR051920">
    <property type="entry name" value="MPT_Adenylyltrnsfr/MoaC-Rel"/>
</dbReference>
<comment type="pathway">
    <text evidence="1">Cofactor biosynthesis; molybdopterin biosynthesis.</text>
</comment>
<dbReference type="CDD" id="cd00886">
    <property type="entry name" value="MogA_MoaB"/>
    <property type="match status" value="1"/>
</dbReference>
<feature type="domain" description="MoaB/Mog" evidence="3">
    <location>
        <begin position="43"/>
        <end position="172"/>
    </location>
</feature>
<evidence type="ECO:0000313" key="5">
    <source>
        <dbReference type="Proteomes" id="UP000480222"/>
    </source>
</evidence>
<proteinExistence type="predicted"/>